<feature type="chain" id="PRO_5024438161" description="SCP domain-containing protein" evidence="1">
    <location>
        <begin position="22"/>
        <end position="599"/>
    </location>
</feature>
<dbReference type="Proteomes" id="UP000323221">
    <property type="component" value="Unassembled WGS sequence"/>
</dbReference>
<dbReference type="RefSeq" id="WP_146355226.1">
    <property type="nucleotide sequence ID" value="NZ_VOIR01000011.1"/>
</dbReference>
<dbReference type="SUPFAM" id="SSF55797">
    <property type="entry name" value="PR-1-like"/>
    <property type="match status" value="1"/>
</dbReference>
<dbReference type="PANTHER" id="PTHR30032:SF8">
    <property type="entry name" value="GERMINATION-SPECIFIC N-ACETYLMURAMOYL-L-ALANINE AMIDASE"/>
    <property type="match status" value="1"/>
</dbReference>
<dbReference type="InterPro" id="IPR007253">
    <property type="entry name" value="Cell_wall-bd_2"/>
</dbReference>
<protein>
    <recommendedName>
        <fullName evidence="2">SCP domain-containing protein</fullName>
    </recommendedName>
</protein>
<evidence type="ECO:0000259" key="2">
    <source>
        <dbReference type="Pfam" id="PF00188"/>
    </source>
</evidence>
<dbReference type="InterPro" id="IPR014044">
    <property type="entry name" value="CAP_dom"/>
</dbReference>
<accession>A0A5M8QN83</accession>
<comment type="caution">
    <text evidence="3">The sequence shown here is derived from an EMBL/GenBank/DDBJ whole genome shotgun (WGS) entry which is preliminary data.</text>
</comment>
<dbReference type="OrthoDB" id="5143602at2"/>
<sequence length="599" mass="61850">MLRRLLAVTAAAALAVTGIGAAPTAAPAAAAGAVRLPTGEVVPVEHLDEVRAVFDGINDYRQAQVPPLPRLRFAPDLFALAQSWTDQMAATGSFVHRQEHWTLYPPGLTGGGEIIAARTGDNAAGLVQQWIDSPPHRSMMLGRNHSVMGVGIAFGRYLYGTTNFGTTPEGSTTPTFASIDDWLASGGEVSREDVVGALRDVGASAPDTIRVSGWAFDFTRRDLASSVTVTVDGTRSVTVDASARLWPWGAGEWREGHDFEVPVPGTPGAVHRVCVRAEDSFGAGQSESLGCRTVEMPIEAARLAGANRYETAVEVSRAYNDPAAVDTVYLATGERYPDALALAPAAAQEGSALLLTPQSALLDVVADELQRLTPDAVVIVGAQDSVSAEVEAQVAAALPGATLERLAGANRYETAVMIAREVFPHATTAYVASGRLFPDALSAAPVAAAADAPVLLTPAGSLPESVRAYLEESGIASTVVAGGEPSVSADVEAQLREVVGVAPQRIAGSDRYETNRLLAASAGVAGSPNVLLASGQNFPDALAGAAIAAGAGPLLLAGRLCVPDGTVAMIREQYRPEQLVVLGGEPTLSAASAALTRCG</sequence>
<dbReference type="InterPro" id="IPR035940">
    <property type="entry name" value="CAP_sf"/>
</dbReference>
<dbReference type="PANTHER" id="PTHR30032">
    <property type="entry name" value="N-ACETYLMURAMOYL-L-ALANINE AMIDASE-RELATED"/>
    <property type="match status" value="1"/>
</dbReference>
<organism evidence="3 4">
    <name type="scientific">Agrococcus sediminis</name>
    <dbReference type="NCBI Taxonomy" id="2599924"/>
    <lineage>
        <taxon>Bacteria</taxon>
        <taxon>Bacillati</taxon>
        <taxon>Actinomycetota</taxon>
        <taxon>Actinomycetes</taxon>
        <taxon>Micrococcales</taxon>
        <taxon>Microbacteriaceae</taxon>
        <taxon>Agrococcus</taxon>
    </lineage>
</organism>
<feature type="signal peptide" evidence="1">
    <location>
        <begin position="1"/>
        <end position="21"/>
    </location>
</feature>
<gene>
    <name evidence="3" type="ORF">FQ330_03360</name>
</gene>
<dbReference type="InterPro" id="IPR051922">
    <property type="entry name" value="Bact_Sporulation_Assoc"/>
</dbReference>
<dbReference type="Pfam" id="PF00188">
    <property type="entry name" value="CAP"/>
    <property type="match status" value="1"/>
</dbReference>
<name>A0A5M8QN83_9MICO</name>
<keyword evidence="1" id="KW-0732">Signal</keyword>
<dbReference type="Pfam" id="PF04122">
    <property type="entry name" value="CW_binding_2"/>
    <property type="match status" value="3"/>
</dbReference>
<keyword evidence="4" id="KW-1185">Reference proteome</keyword>
<evidence type="ECO:0000313" key="3">
    <source>
        <dbReference type="EMBL" id="KAA6436454.1"/>
    </source>
</evidence>
<evidence type="ECO:0000313" key="4">
    <source>
        <dbReference type="Proteomes" id="UP000323221"/>
    </source>
</evidence>
<evidence type="ECO:0000256" key="1">
    <source>
        <dbReference type="SAM" id="SignalP"/>
    </source>
</evidence>
<dbReference type="Gene3D" id="3.40.50.12090">
    <property type="match status" value="1"/>
</dbReference>
<dbReference type="CDD" id="cd05379">
    <property type="entry name" value="CAP_bacterial"/>
    <property type="match status" value="1"/>
</dbReference>
<dbReference type="AlphaFoldDB" id="A0A5M8QN83"/>
<dbReference type="EMBL" id="VOIR01000011">
    <property type="protein sequence ID" value="KAA6436454.1"/>
    <property type="molecule type" value="Genomic_DNA"/>
</dbReference>
<feature type="domain" description="SCP" evidence="2">
    <location>
        <begin position="55"/>
        <end position="157"/>
    </location>
</feature>
<reference evidence="3 4" key="1">
    <citation type="submission" date="2019-08" db="EMBL/GenBank/DDBJ databases">
        <title>Agrococcus lahaulensis sp. nov., isolated from a cold desert of the Indian Himalayas.</title>
        <authorList>
            <person name="Qu J.H."/>
        </authorList>
    </citation>
    <scope>NUCLEOTIDE SEQUENCE [LARGE SCALE GENOMIC DNA]</scope>
    <source>
        <strain evidence="3 4">NS18</strain>
    </source>
</reference>
<dbReference type="Gene3D" id="3.40.33.10">
    <property type="entry name" value="CAP"/>
    <property type="match status" value="1"/>
</dbReference>
<proteinExistence type="predicted"/>